<evidence type="ECO:0000256" key="2">
    <source>
        <dbReference type="ARBA" id="ARBA00022527"/>
    </source>
</evidence>
<dbReference type="Proteomes" id="UP001221142">
    <property type="component" value="Unassembled WGS sequence"/>
</dbReference>
<dbReference type="SMART" id="SM00220">
    <property type="entry name" value="S_TKc"/>
    <property type="match status" value="1"/>
</dbReference>
<proteinExistence type="predicted"/>
<keyword evidence="4" id="KW-0547">Nucleotide-binding</keyword>
<evidence type="ECO:0000313" key="11">
    <source>
        <dbReference type="Proteomes" id="UP001221142"/>
    </source>
</evidence>
<dbReference type="PANTHER" id="PTHR47634">
    <property type="entry name" value="PROTEIN KINASE DOMAIN-CONTAINING PROTEIN-RELATED"/>
    <property type="match status" value="1"/>
</dbReference>
<organism evidence="10 11">
    <name type="scientific">Roridomyces roridus</name>
    <dbReference type="NCBI Taxonomy" id="1738132"/>
    <lineage>
        <taxon>Eukaryota</taxon>
        <taxon>Fungi</taxon>
        <taxon>Dikarya</taxon>
        <taxon>Basidiomycota</taxon>
        <taxon>Agaricomycotina</taxon>
        <taxon>Agaricomycetes</taxon>
        <taxon>Agaricomycetidae</taxon>
        <taxon>Agaricales</taxon>
        <taxon>Marasmiineae</taxon>
        <taxon>Mycenaceae</taxon>
        <taxon>Roridomyces</taxon>
    </lineage>
</organism>
<dbReference type="PANTHER" id="PTHR47634:SF9">
    <property type="entry name" value="PROTEIN KINASE DOMAIN-CONTAINING PROTEIN-RELATED"/>
    <property type="match status" value="1"/>
</dbReference>
<dbReference type="GO" id="GO:0050684">
    <property type="term" value="P:regulation of mRNA processing"/>
    <property type="evidence" value="ECO:0007669"/>
    <property type="project" value="TreeGrafter"/>
</dbReference>
<keyword evidence="5 10" id="KW-0418">Kinase</keyword>
<evidence type="ECO:0000313" key="10">
    <source>
        <dbReference type="EMBL" id="KAJ7641869.1"/>
    </source>
</evidence>
<protein>
    <recommendedName>
        <fullName evidence="1">non-specific serine/threonine protein kinase</fullName>
        <ecNumber evidence="1">2.7.11.1</ecNumber>
    </recommendedName>
</protein>
<feature type="domain" description="Protein kinase" evidence="9">
    <location>
        <begin position="1"/>
        <end position="216"/>
    </location>
</feature>
<dbReference type="GO" id="GO:0005634">
    <property type="term" value="C:nucleus"/>
    <property type="evidence" value="ECO:0007669"/>
    <property type="project" value="TreeGrafter"/>
</dbReference>
<dbReference type="InterPro" id="IPR051334">
    <property type="entry name" value="SRPK"/>
</dbReference>
<comment type="catalytic activity">
    <reaction evidence="7">
        <text>L-threonyl-[protein] + ATP = O-phospho-L-threonyl-[protein] + ADP + H(+)</text>
        <dbReference type="Rhea" id="RHEA:46608"/>
        <dbReference type="Rhea" id="RHEA-COMP:11060"/>
        <dbReference type="Rhea" id="RHEA-COMP:11605"/>
        <dbReference type="ChEBI" id="CHEBI:15378"/>
        <dbReference type="ChEBI" id="CHEBI:30013"/>
        <dbReference type="ChEBI" id="CHEBI:30616"/>
        <dbReference type="ChEBI" id="CHEBI:61977"/>
        <dbReference type="ChEBI" id="CHEBI:456216"/>
        <dbReference type="EC" id="2.7.11.1"/>
    </reaction>
</comment>
<dbReference type="SUPFAM" id="SSF56112">
    <property type="entry name" value="Protein kinase-like (PK-like)"/>
    <property type="match status" value="1"/>
</dbReference>
<dbReference type="GO" id="GO:0000245">
    <property type="term" value="P:spliceosomal complex assembly"/>
    <property type="evidence" value="ECO:0007669"/>
    <property type="project" value="TreeGrafter"/>
</dbReference>
<accession>A0AAD7FX16</accession>
<evidence type="ECO:0000256" key="7">
    <source>
        <dbReference type="ARBA" id="ARBA00047899"/>
    </source>
</evidence>
<dbReference type="Pfam" id="PF00069">
    <property type="entry name" value="Pkinase"/>
    <property type="match status" value="1"/>
</dbReference>
<sequence length="216" mass="24271">MKVLQAQVTDVPEVQETNFLRRVLSADPTHPGFQHVYHLLDDFYLEGPNGRHQCIVTELLGEGLDRYAKRFPKAQIPISIVKSILRPVILALMYLHEKCNIIHTDVKSNNILLVPPDGANPSVLPTESPTVKVIDLGVACWADHTEEHWTDLIQSPEFHAPEIFDPLFPTLDFCAKVAIGAGWGTPAEVYELTTGKFLFPHDIHRTVHVSPPRHIL</sequence>
<dbReference type="Gene3D" id="1.10.510.10">
    <property type="entry name" value="Transferase(Phosphotransferase) domain 1"/>
    <property type="match status" value="1"/>
</dbReference>
<keyword evidence="11" id="KW-1185">Reference proteome</keyword>
<evidence type="ECO:0000256" key="1">
    <source>
        <dbReference type="ARBA" id="ARBA00012513"/>
    </source>
</evidence>
<comment type="catalytic activity">
    <reaction evidence="8">
        <text>L-seryl-[protein] + ATP = O-phospho-L-seryl-[protein] + ADP + H(+)</text>
        <dbReference type="Rhea" id="RHEA:17989"/>
        <dbReference type="Rhea" id="RHEA-COMP:9863"/>
        <dbReference type="Rhea" id="RHEA-COMP:11604"/>
        <dbReference type="ChEBI" id="CHEBI:15378"/>
        <dbReference type="ChEBI" id="CHEBI:29999"/>
        <dbReference type="ChEBI" id="CHEBI:30616"/>
        <dbReference type="ChEBI" id="CHEBI:83421"/>
        <dbReference type="ChEBI" id="CHEBI:456216"/>
        <dbReference type="EC" id="2.7.11.1"/>
    </reaction>
</comment>
<keyword evidence="3" id="KW-0808">Transferase</keyword>
<dbReference type="GO" id="GO:0005737">
    <property type="term" value="C:cytoplasm"/>
    <property type="evidence" value="ECO:0007669"/>
    <property type="project" value="TreeGrafter"/>
</dbReference>
<keyword evidence="6" id="KW-0067">ATP-binding</keyword>
<dbReference type="EMBL" id="JARKIF010000004">
    <property type="protein sequence ID" value="KAJ7641869.1"/>
    <property type="molecule type" value="Genomic_DNA"/>
</dbReference>
<evidence type="ECO:0000256" key="6">
    <source>
        <dbReference type="ARBA" id="ARBA00022840"/>
    </source>
</evidence>
<dbReference type="EC" id="2.7.11.1" evidence="1"/>
<evidence type="ECO:0000256" key="8">
    <source>
        <dbReference type="ARBA" id="ARBA00048679"/>
    </source>
</evidence>
<evidence type="ECO:0000259" key="9">
    <source>
        <dbReference type="PROSITE" id="PS50011"/>
    </source>
</evidence>
<dbReference type="PROSITE" id="PS50011">
    <property type="entry name" value="PROTEIN_KINASE_DOM"/>
    <property type="match status" value="1"/>
</dbReference>
<dbReference type="PROSITE" id="PS00108">
    <property type="entry name" value="PROTEIN_KINASE_ST"/>
    <property type="match status" value="1"/>
</dbReference>
<dbReference type="GO" id="GO:0004674">
    <property type="term" value="F:protein serine/threonine kinase activity"/>
    <property type="evidence" value="ECO:0007669"/>
    <property type="project" value="UniProtKB-KW"/>
</dbReference>
<dbReference type="InterPro" id="IPR000719">
    <property type="entry name" value="Prot_kinase_dom"/>
</dbReference>
<dbReference type="AlphaFoldDB" id="A0AAD7FX16"/>
<evidence type="ECO:0000256" key="3">
    <source>
        <dbReference type="ARBA" id="ARBA00022679"/>
    </source>
</evidence>
<gene>
    <name evidence="10" type="ORF">FB45DRAFT_901216</name>
</gene>
<evidence type="ECO:0000256" key="4">
    <source>
        <dbReference type="ARBA" id="ARBA00022741"/>
    </source>
</evidence>
<dbReference type="GO" id="GO:0005524">
    <property type="term" value="F:ATP binding"/>
    <property type="evidence" value="ECO:0007669"/>
    <property type="project" value="UniProtKB-KW"/>
</dbReference>
<comment type="caution">
    <text evidence="10">The sequence shown here is derived from an EMBL/GenBank/DDBJ whole genome shotgun (WGS) entry which is preliminary data.</text>
</comment>
<name>A0AAD7FX16_9AGAR</name>
<dbReference type="InterPro" id="IPR011009">
    <property type="entry name" value="Kinase-like_dom_sf"/>
</dbReference>
<keyword evidence="2" id="KW-0723">Serine/threonine-protein kinase</keyword>
<evidence type="ECO:0000256" key="5">
    <source>
        <dbReference type="ARBA" id="ARBA00022777"/>
    </source>
</evidence>
<reference evidence="10" key="1">
    <citation type="submission" date="2023-03" db="EMBL/GenBank/DDBJ databases">
        <title>Massive genome expansion in bonnet fungi (Mycena s.s.) driven by repeated elements and novel gene families across ecological guilds.</title>
        <authorList>
            <consortium name="Lawrence Berkeley National Laboratory"/>
            <person name="Harder C.B."/>
            <person name="Miyauchi S."/>
            <person name="Viragh M."/>
            <person name="Kuo A."/>
            <person name="Thoen E."/>
            <person name="Andreopoulos B."/>
            <person name="Lu D."/>
            <person name="Skrede I."/>
            <person name="Drula E."/>
            <person name="Henrissat B."/>
            <person name="Morin E."/>
            <person name="Kohler A."/>
            <person name="Barry K."/>
            <person name="LaButti K."/>
            <person name="Morin E."/>
            <person name="Salamov A."/>
            <person name="Lipzen A."/>
            <person name="Mereny Z."/>
            <person name="Hegedus B."/>
            <person name="Baldrian P."/>
            <person name="Stursova M."/>
            <person name="Weitz H."/>
            <person name="Taylor A."/>
            <person name="Grigoriev I.V."/>
            <person name="Nagy L.G."/>
            <person name="Martin F."/>
            <person name="Kauserud H."/>
        </authorList>
    </citation>
    <scope>NUCLEOTIDE SEQUENCE</scope>
    <source>
        <strain evidence="10">9284</strain>
    </source>
</reference>
<dbReference type="InterPro" id="IPR008271">
    <property type="entry name" value="Ser/Thr_kinase_AS"/>
</dbReference>
<dbReference type="Gene3D" id="3.30.200.20">
    <property type="entry name" value="Phosphorylase Kinase, domain 1"/>
    <property type="match status" value="1"/>
</dbReference>